<dbReference type="EC" id="5.3.1.8" evidence="3 7"/>
<evidence type="ECO:0000256" key="4">
    <source>
        <dbReference type="ARBA" id="ARBA00022723"/>
    </source>
</evidence>
<dbReference type="KEGG" id="shu:SHYC_03560"/>
<evidence type="ECO:0000256" key="3">
    <source>
        <dbReference type="ARBA" id="ARBA00011956"/>
    </source>
</evidence>
<evidence type="ECO:0000256" key="9">
    <source>
        <dbReference type="PIRSR" id="PIRSR036894-2"/>
    </source>
</evidence>
<comment type="catalytic activity">
    <reaction evidence="1 7">
        <text>D-mannose 6-phosphate = D-fructose 6-phosphate</text>
        <dbReference type="Rhea" id="RHEA:12356"/>
        <dbReference type="ChEBI" id="CHEBI:58735"/>
        <dbReference type="ChEBI" id="CHEBI:61527"/>
        <dbReference type="EC" id="5.3.1.8"/>
    </reaction>
</comment>
<evidence type="ECO:0000256" key="1">
    <source>
        <dbReference type="ARBA" id="ARBA00000757"/>
    </source>
</evidence>
<keyword evidence="4 7" id="KW-0479">Metal-binding</keyword>
<evidence type="ECO:0000256" key="7">
    <source>
        <dbReference type="PIRNR" id="PIRNR036894"/>
    </source>
</evidence>
<evidence type="ECO:0000313" key="10">
    <source>
        <dbReference type="EMBL" id="RIO43963.1"/>
    </source>
</evidence>
<organism evidence="10 11">
    <name type="scientific">Staphylococcus hyicus</name>
    <dbReference type="NCBI Taxonomy" id="1284"/>
    <lineage>
        <taxon>Bacteria</taxon>
        <taxon>Bacillati</taxon>
        <taxon>Bacillota</taxon>
        <taxon>Bacilli</taxon>
        <taxon>Bacillales</taxon>
        <taxon>Staphylococcaceae</taxon>
        <taxon>Staphylococcus</taxon>
    </lineage>
</organism>
<dbReference type="CDD" id="cd07010">
    <property type="entry name" value="cupin_PMI_type_I_N_bac"/>
    <property type="match status" value="1"/>
</dbReference>
<evidence type="ECO:0000256" key="8">
    <source>
        <dbReference type="PIRSR" id="PIRSR036894-1"/>
    </source>
</evidence>
<dbReference type="InterPro" id="IPR011051">
    <property type="entry name" value="RmlC_Cupin_sf"/>
</dbReference>
<evidence type="ECO:0000256" key="5">
    <source>
        <dbReference type="ARBA" id="ARBA00022833"/>
    </source>
</evidence>
<reference evidence="10 11" key="1">
    <citation type="journal article" date="2016" name="Front. Microbiol.">
        <title>Comprehensive Phylogenetic Analysis of Bovine Non-aureus Staphylococci Species Based on Whole-Genome Sequencing.</title>
        <authorList>
            <person name="Naushad S."/>
            <person name="Barkema H.W."/>
            <person name="Luby C."/>
            <person name="Condas L.A."/>
            <person name="Nobrega D.B."/>
            <person name="Carson D.A."/>
            <person name="De Buck J."/>
        </authorList>
    </citation>
    <scope>NUCLEOTIDE SEQUENCE [LARGE SCALE GENOMIC DNA]</scope>
    <source>
        <strain evidence="10 11">SNUC 5959</strain>
    </source>
</reference>
<accession>A0A0A8HNJ1</accession>
<dbReference type="Gene3D" id="2.60.120.10">
    <property type="entry name" value="Jelly Rolls"/>
    <property type="match status" value="2"/>
</dbReference>
<dbReference type="PIRSF" id="PIRSF036894">
    <property type="entry name" value="PMI_Firm_short"/>
    <property type="match status" value="1"/>
</dbReference>
<evidence type="ECO:0000256" key="2">
    <source>
        <dbReference type="ARBA" id="ARBA00010772"/>
    </source>
</evidence>
<proteinExistence type="inferred from homology"/>
<dbReference type="InterPro" id="IPR014628">
    <property type="entry name" value="Man6P_isomerase_Firm_short"/>
</dbReference>
<dbReference type="GO" id="GO:0004476">
    <property type="term" value="F:mannose-6-phosphate isomerase activity"/>
    <property type="evidence" value="ECO:0007669"/>
    <property type="project" value="UniProtKB-UniRule"/>
</dbReference>
<dbReference type="InterPro" id="IPR049071">
    <property type="entry name" value="MPI_cupin_dom"/>
</dbReference>
<sequence length="312" mass="35605">MPLILKPVFQERLWGGTNLTQFGYDLPNDHIGEVWGISAHPHGANEILNGPYKGMTLDDVWAEHPKLFGEFPTKKFPLLTKILDATQKLSVQVHPDDTFAYEFENGEYGKTECWYILDAKPGAEIIYGTHAQTKEELETLLDTRRFDDLFKRVPVKAGDFFFVPAGTVHGIGEGIMILETQQSSDTTYRIYDYDRRDQQGQLRPLHIEKSKSVIRYGDESPNVLPTTEVIETHKRTTFVQNHFFTVVKWDIDGTLNYMKPREFVLVSVLEGQGDLIADGEIYPIQKGSHFILTAEDLDNVFEGQLTLMISYV</sequence>
<feature type="active site" evidence="9">
    <location>
        <position position="189"/>
    </location>
</feature>
<dbReference type="HOGENOM" id="CLU_020529_0_0_9"/>
<evidence type="ECO:0000313" key="11">
    <source>
        <dbReference type="Proteomes" id="UP000285625"/>
    </source>
</evidence>
<dbReference type="EMBL" id="QXVO01000035">
    <property type="protein sequence ID" value="RIO43963.1"/>
    <property type="molecule type" value="Genomic_DNA"/>
</dbReference>
<feature type="binding site" evidence="8">
    <location>
        <position position="169"/>
    </location>
    <ligand>
        <name>Zn(2+)</name>
        <dbReference type="ChEBI" id="CHEBI:29105"/>
    </ligand>
</feature>
<name>A0A0A8HNJ1_STAHY</name>
<keyword evidence="6 7" id="KW-0413">Isomerase</keyword>
<feature type="binding site" evidence="8">
    <location>
        <position position="112"/>
    </location>
    <ligand>
        <name>Zn(2+)</name>
        <dbReference type="ChEBI" id="CHEBI:29105"/>
    </ligand>
</feature>
<gene>
    <name evidence="10" type="primary">manA</name>
    <name evidence="10" type="ORF">BUZ57_10095</name>
</gene>
<dbReference type="Pfam" id="PF20511">
    <property type="entry name" value="PMI_typeI_cat"/>
    <property type="match status" value="1"/>
</dbReference>
<dbReference type="PANTHER" id="PTHR42742:SF3">
    <property type="entry name" value="FRUCTOKINASE"/>
    <property type="match status" value="1"/>
</dbReference>
<comment type="caution">
    <text evidence="10">The sequence shown here is derived from an EMBL/GenBank/DDBJ whole genome shotgun (WGS) entry which is preliminary data.</text>
</comment>
<dbReference type="InterPro" id="IPR051804">
    <property type="entry name" value="Carb_Metab_Reg_Kinase/Isom"/>
</dbReference>
<dbReference type="SUPFAM" id="SSF51182">
    <property type="entry name" value="RmlC-like cupins"/>
    <property type="match status" value="1"/>
</dbReference>
<keyword evidence="5 7" id="KW-0862">Zinc</keyword>
<dbReference type="InterPro" id="IPR046457">
    <property type="entry name" value="PMI_typeI_cat"/>
</dbReference>
<comment type="similarity">
    <text evidence="2 7">Belongs to the mannose-6-phosphate isomerase type 1 family.</text>
</comment>
<dbReference type="PANTHER" id="PTHR42742">
    <property type="entry name" value="TRANSCRIPTIONAL REPRESSOR MPRA"/>
    <property type="match status" value="1"/>
</dbReference>
<dbReference type="GO" id="GO:0005975">
    <property type="term" value="P:carbohydrate metabolic process"/>
    <property type="evidence" value="ECO:0007669"/>
    <property type="project" value="UniProtKB-UniRule"/>
</dbReference>
<dbReference type="InterPro" id="IPR014710">
    <property type="entry name" value="RmlC-like_jellyroll"/>
</dbReference>
<protein>
    <recommendedName>
        <fullName evidence="3 7">Mannose-6-phosphate isomerase</fullName>
        <ecNumber evidence="3 7">5.3.1.8</ecNumber>
    </recommendedName>
</protein>
<dbReference type="GeneID" id="41072547"/>
<dbReference type="RefSeq" id="WP_039644557.1">
    <property type="nucleotide sequence ID" value="NZ_CP008747.1"/>
</dbReference>
<dbReference type="STRING" id="1284.SHYC_03560"/>
<dbReference type="GO" id="GO:0008270">
    <property type="term" value="F:zinc ion binding"/>
    <property type="evidence" value="ECO:0007669"/>
    <property type="project" value="UniProtKB-UniRule"/>
</dbReference>
<feature type="binding site" evidence="8">
    <location>
        <position position="94"/>
    </location>
    <ligand>
        <name>Zn(2+)</name>
        <dbReference type="ChEBI" id="CHEBI:29105"/>
    </ligand>
</feature>
<dbReference type="AlphaFoldDB" id="A0A0A8HNJ1"/>
<dbReference type="Proteomes" id="UP000285625">
    <property type="component" value="Unassembled WGS sequence"/>
</dbReference>
<dbReference type="Pfam" id="PF21621">
    <property type="entry name" value="MPI_cupin_dom"/>
    <property type="match status" value="1"/>
</dbReference>
<dbReference type="InterPro" id="IPR001250">
    <property type="entry name" value="Man6P_Isoase-1"/>
</dbReference>
<dbReference type="NCBIfam" id="TIGR00218">
    <property type="entry name" value="manA"/>
    <property type="match status" value="1"/>
</dbReference>
<comment type="cofactor">
    <cofactor evidence="8">
        <name>Zn(2+)</name>
        <dbReference type="ChEBI" id="CHEBI:29105"/>
    </cofactor>
    <text evidence="8">Binds 1 zinc ion per subunit.</text>
</comment>
<evidence type="ECO:0000256" key="6">
    <source>
        <dbReference type="ARBA" id="ARBA00023235"/>
    </source>
</evidence>